<protein>
    <submittedName>
        <fullName evidence="2">DUF5995 family protein</fullName>
    </submittedName>
</protein>
<dbReference type="Pfam" id="PF19458">
    <property type="entry name" value="DUF5995"/>
    <property type="match status" value="1"/>
</dbReference>
<name>A0AB39TS66_9ACTN</name>
<feature type="region of interest" description="Disordered" evidence="1">
    <location>
        <begin position="235"/>
        <end position="256"/>
    </location>
</feature>
<gene>
    <name evidence="2" type="ORF">AB2U05_28610</name>
</gene>
<dbReference type="EMBL" id="CP163445">
    <property type="protein sequence ID" value="XDQ82158.1"/>
    <property type="molecule type" value="Genomic_DNA"/>
</dbReference>
<dbReference type="AlphaFoldDB" id="A0AB39TS66"/>
<accession>A0AB39TS66</accession>
<dbReference type="InterPro" id="IPR046037">
    <property type="entry name" value="DUF5995"/>
</dbReference>
<evidence type="ECO:0000256" key="1">
    <source>
        <dbReference type="SAM" id="MobiDB-lite"/>
    </source>
</evidence>
<proteinExistence type="predicted"/>
<evidence type="ECO:0000313" key="2">
    <source>
        <dbReference type="EMBL" id="XDQ82158.1"/>
    </source>
</evidence>
<organism evidence="2">
    <name type="scientific">Streptomyces sp. Y1</name>
    <dbReference type="NCBI Taxonomy" id="3238634"/>
    <lineage>
        <taxon>Bacteria</taxon>
        <taxon>Bacillati</taxon>
        <taxon>Actinomycetota</taxon>
        <taxon>Actinomycetes</taxon>
        <taxon>Kitasatosporales</taxon>
        <taxon>Streptomycetaceae</taxon>
        <taxon>Streptomyces</taxon>
    </lineage>
</organism>
<reference evidence="2" key="1">
    <citation type="submission" date="2024-07" db="EMBL/GenBank/DDBJ databases">
        <authorList>
            <person name="Yu S.T."/>
        </authorList>
    </citation>
    <scope>NUCLEOTIDE SEQUENCE</scope>
    <source>
        <strain evidence="2">Y1</strain>
    </source>
</reference>
<dbReference type="RefSeq" id="WP_063773481.1">
    <property type="nucleotide sequence ID" value="NZ_CP163445.1"/>
</dbReference>
<sequence>MPGTTVEHEPVTVDEVVDRLRGIGAALPPTDGVAVFNRLYLTVTEAVRDRLGGGYFADPPAVAELDVVFAGRYLLAVAADAAGQEPPACWRPLFALRAHPGVHPLQFGLAGMGAHIQHDLPLAVVDTCRRRGCAPADVQEDYHRINGVLAEVEAAVREQLMPGPDLLERAEPLTHLLGTWSVEAAREGAWAAVEALWELRDLPGAARVFAAALDGSVGLLGRALLLPLGPAGTAAGRLPEARNRPDGGAVAEPGDQARLDQAQLECSGLPSA</sequence>